<dbReference type="Proteomes" id="UP000887574">
    <property type="component" value="Unplaced"/>
</dbReference>
<protein>
    <submittedName>
        <fullName evidence="3">Uncharacterized protein</fullName>
    </submittedName>
</protein>
<evidence type="ECO:0000313" key="3">
    <source>
        <dbReference type="WBParaSite" id="jg2413"/>
    </source>
</evidence>
<name>A0A915DVJ9_9BILA</name>
<accession>A0A915DVJ9</accession>
<organism evidence="2 3">
    <name type="scientific">Ditylenchus dipsaci</name>
    <dbReference type="NCBI Taxonomy" id="166011"/>
    <lineage>
        <taxon>Eukaryota</taxon>
        <taxon>Metazoa</taxon>
        <taxon>Ecdysozoa</taxon>
        <taxon>Nematoda</taxon>
        <taxon>Chromadorea</taxon>
        <taxon>Rhabditida</taxon>
        <taxon>Tylenchina</taxon>
        <taxon>Tylenchomorpha</taxon>
        <taxon>Sphaerularioidea</taxon>
        <taxon>Anguinidae</taxon>
        <taxon>Anguininae</taxon>
        <taxon>Ditylenchus</taxon>
    </lineage>
</organism>
<proteinExistence type="predicted"/>
<keyword evidence="2" id="KW-1185">Reference proteome</keyword>
<dbReference type="WBParaSite" id="jg2413">
    <property type="protein sequence ID" value="jg2413"/>
    <property type="gene ID" value="jg2413"/>
</dbReference>
<reference evidence="3" key="1">
    <citation type="submission" date="2022-11" db="UniProtKB">
        <authorList>
            <consortium name="WormBaseParasite"/>
        </authorList>
    </citation>
    <scope>IDENTIFICATION</scope>
</reference>
<sequence>MRRNSITCPTNSLICGQQDLVSSGIGINISADNSLESPLNLSQSQPQSILRNEFKKVRHYSNHEDPSAGSAHRAVTFDKSIENNSLKLETQEDEDGHADPSTSPLRFTTHTAGLLRNRRTSLPVSSASFLQNNRSALQQSQKVNEARGIVMDLLVMLNASTHMNTTTSMMPIMVSCLRAVASLLNPALTGGGNAGSLTQLSELGLPSVIENPYSGEILSSSVG</sequence>
<evidence type="ECO:0000256" key="1">
    <source>
        <dbReference type="SAM" id="MobiDB-lite"/>
    </source>
</evidence>
<feature type="region of interest" description="Disordered" evidence="1">
    <location>
        <begin position="88"/>
        <end position="107"/>
    </location>
</feature>
<dbReference type="AlphaFoldDB" id="A0A915DVJ9"/>
<evidence type="ECO:0000313" key="2">
    <source>
        <dbReference type="Proteomes" id="UP000887574"/>
    </source>
</evidence>